<name>A0ABY8MF75_9SPIO</name>
<dbReference type="GO" id="GO:0004239">
    <property type="term" value="F:initiator methionyl aminopeptidase activity"/>
    <property type="evidence" value="ECO:0007669"/>
    <property type="project" value="UniProtKB-EC"/>
</dbReference>
<comment type="similarity">
    <text evidence="6">Belongs to the peptidase M24A family. Methionine aminopeptidase type 1 subfamily.</text>
</comment>
<keyword evidence="2 6" id="KW-0031">Aminopeptidase</keyword>
<sequence length="253" mass="28268">MIRLKSLEDIEKLRLSGKILAGTFRHLEPHLKPGISTWDIDCMADEFIRSRSALPSFHRYRGFPGHICTSVNEVVIHGIPDKKQILKEGDIIGLDIGVNLDGYFTDSAKTYGIGKVSEADRKLMDVTEQSLMYAISELAPPNRKGRIKDIGKAVTRFVEPHGYGIVDNFCGHGVGFEVHEDPSVFNCHPSPGLNPRLREGMVLAIEPMVCFGTHEVDIWDDDFTVVTLDGKNAAHFEHTIAVFEDRLEILTLD</sequence>
<feature type="binding site" evidence="6">
    <location>
        <position position="172"/>
    </location>
    <ligand>
        <name>a divalent metal cation</name>
        <dbReference type="ChEBI" id="CHEBI:60240"/>
        <label>2</label>
        <note>catalytic</note>
    </ligand>
</feature>
<comment type="subunit">
    <text evidence="6">Monomer.</text>
</comment>
<keyword evidence="10" id="KW-1185">Reference proteome</keyword>
<evidence type="ECO:0000256" key="2">
    <source>
        <dbReference type="ARBA" id="ARBA00022438"/>
    </source>
</evidence>
<feature type="binding site" evidence="6">
    <location>
        <position position="77"/>
    </location>
    <ligand>
        <name>substrate</name>
    </ligand>
</feature>
<protein>
    <recommendedName>
        <fullName evidence="6 7">Methionine aminopeptidase</fullName>
        <shortName evidence="6">MAP</shortName>
        <shortName evidence="6">MetAP</shortName>
        <ecNumber evidence="6 7">3.4.11.18</ecNumber>
    </recommendedName>
    <alternativeName>
        <fullName evidence="6">Peptidase M</fullName>
    </alternativeName>
</protein>
<comment type="function">
    <text evidence="1 6">Removes the N-terminal methionine from nascent proteins. The N-terminal methionine is often cleaved when the second residue in the primary sequence is small and uncharged (Met-Ala-, Cys, Gly, Pro, Ser, Thr, or Val). Requires deformylation of the N(alpha)-formylated initiator methionine before it can be hydrolyzed.</text>
</comment>
<dbReference type="NCBIfam" id="TIGR00500">
    <property type="entry name" value="met_pdase_I"/>
    <property type="match status" value="1"/>
</dbReference>
<dbReference type="InterPro" id="IPR036005">
    <property type="entry name" value="Creatinase/aminopeptidase-like"/>
</dbReference>
<feature type="binding site" evidence="6">
    <location>
        <position position="237"/>
    </location>
    <ligand>
        <name>a divalent metal cation</name>
        <dbReference type="ChEBI" id="CHEBI:60240"/>
        <label>1</label>
    </ligand>
</feature>
<dbReference type="InterPro" id="IPR001714">
    <property type="entry name" value="Pept_M24_MAP"/>
</dbReference>
<evidence type="ECO:0000313" key="9">
    <source>
        <dbReference type="EMBL" id="WGK68629.1"/>
    </source>
</evidence>
<dbReference type="HAMAP" id="MF_01974">
    <property type="entry name" value="MetAP_1"/>
    <property type="match status" value="1"/>
</dbReference>
<feature type="binding site" evidence="6">
    <location>
        <position position="106"/>
    </location>
    <ligand>
        <name>a divalent metal cation</name>
        <dbReference type="ChEBI" id="CHEBI:60240"/>
        <label>1</label>
    </ligand>
</feature>
<proteinExistence type="inferred from homology"/>
<dbReference type="Gene3D" id="3.90.230.10">
    <property type="entry name" value="Creatinase/methionine aminopeptidase superfamily"/>
    <property type="match status" value="1"/>
</dbReference>
<feature type="binding site" evidence="6">
    <location>
        <position position="95"/>
    </location>
    <ligand>
        <name>a divalent metal cation</name>
        <dbReference type="ChEBI" id="CHEBI:60240"/>
        <label>1</label>
    </ligand>
</feature>
<feature type="domain" description="Peptidase M24" evidence="8">
    <location>
        <begin position="11"/>
        <end position="242"/>
    </location>
</feature>
<keyword evidence="4 6" id="KW-0479">Metal-binding</keyword>
<feature type="binding site" evidence="6">
    <location>
        <position position="106"/>
    </location>
    <ligand>
        <name>a divalent metal cation</name>
        <dbReference type="ChEBI" id="CHEBI:60240"/>
        <label>2</label>
        <note>catalytic</note>
    </ligand>
</feature>
<feature type="binding site" evidence="6">
    <location>
        <position position="237"/>
    </location>
    <ligand>
        <name>a divalent metal cation</name>
        <dbReference type="ChEBI" id="CHEBI:60240"/>
        <label>2</label>
        <note>catalytic</note>
    </ligand>
</feature>
<dbReference type="RefSeq" id="WP_326926815.1">
    <property type="nucleotide sequence ID" value="NZ_CP123443.1"/>
</dbReference>
<evidence type="ECO:0000256" key="3">
    <source>
        <dbReference type="ARBA" id="ARBA00022670"/>
    </source>
</evidence>
<dbReference type="InterPro" id="IPR000994">
    <property type="entry name" value="Pept_M24"/>
</dbReference>
<dbReference type="EC" id="3.4.11.18" evidence="6 7"/>
<reference evidence="9 10" key="1">
    <citation type="submission" date="2023-04" db="EMBL/GenBank/DDBJ databases">
        <title>Spirochaete genome identified in red abalone sample constitutes a novel genus.</title>
        <authorList>
            <person name="Sharma S.P."/>
            <person name="Purcell C.M."/>
            <person name="Hyde J.R."/>
            <person name="Severin A.J."/>
        </authorList>
    </citation>
    <scope>NUCLEOTIDE SEQUENCE [LARGE SCALE GENOMIC DNA]</scope>
    <source>
        <strain evidence="9 10">SP-2023</strain>
    </source>
</reference>
<evidence type="ECO:0000256" key="5">
    <source>
        <dbReference type="ARBA" id="ARBA00022801"/>
    </source>
</evidence>
<organism evidence="9 10">
    <name type="scientific">Candidatus Haliotispira prima</name>
    <dbReference type="NCBI Taxonomy" id="3034016"/>
    <lineage>
        <taxon>Bacteria</taxon>
        <taxon>Pseudomonadati</taxon>
        <taxon>Spirochaetota</taxon>
        <taxon>Spirochaetia</taxon>
        <taxon>Spirochaetales</taxon>
        <taxon>Spirochaetaceae</taxon>
        <taxon>Candidatus Haliotispira</taxon>
    </lineage>
</organism>
<dbReference type="PRINTS" id="PR00599">
    <property type="entry name" value="MAPEPTIDASE"/>
</dbReference>
<evidence type="ECO:0000256" key="1">
    <source>
        <dbReference type="ARBA" id="ARBA00002521"/>
    </source>
</evidence>
<evidence type="ECO:0000256" key="6">
    <source>
        <dbReference type="HAMAP-Rule" id="MF_01974"/>
    </source>
</evidence>
<feature type="binding site" evidence="6">
    <location>
        <position position="179"/>
    </location>
    <ligand>
        <name>substrate</name>
    </ligand>
</feature>
<dbReference type="PANTHER" id="PTHR43330">
    <property type="entry name" value="METHIONINE AMINOPEPTIDASE"/>
    <property type="match status" value="1"/>
</dbReference>
<comment type="catalytic activity">
    <reaction evidence="6 7">
        <text>Release of N-terminal amino acids, preferentially methionine, from peptides and arylamides.</text>
        <dbReference type="EC" id="3.4.11.18"/>
    </reaction>
</comment>
<dbReference type="InterPro" id="IPR002467">
    <property type="entry name" value="Pept_M24A_MAP1"/>
</dbReference>
<evidence type="ECO:0000259" key="8">
    <source>
        <dbReference type="Pfam" id="PF00557"/>
    </source>
</evidence>
<dbReference type="SUPFAM" id="SSF55920">
    <property type="entry name" value="Creatinase/aminopeptidase"/>
    <property type="match status" value="1"/>
</dbReference>
<keyword evidence="5 6" id="KW-0378">Hydrolase</keyword>
<dbReference type="PANTHER" id="PTHR43330:SF27">
    <property type="entry name" value="METHIONINE AMINOPEPTIDASE"/>
    <property type="match status" value="1"/>
</dbReference>
<evidence type="ECO:0000256" key="7">
    <source>
        <dbReference type="RuleBase" id="RU003653"/>
    </source>
</evidence>
<feature type="binding site" evidence="6">
    <location>
        <position position="206"/>
    </location>
    <ligand>
        <name>a divalent metal cation</name>
        <dbReference type="ChEBI" id="CHEBI:60240"/>
        <label>2</label>
        <note>catalytic</note>
    </ligand>
</feature>
<keyword evidence="3 6" id="KW-0645">Protease</keyword>
<accession>A0ABY8MF75</accession>
<evidence type="ECO:0000256" key="4">
    <source>
        <dbReference type="ARBA" id="ARBA00022723"/>
    </source>
</evidence>
<dbReference type="EMBL" id="CP123443">
    <property type="protein sequence ID" value="WGK68629.1"/>
    <property type="molecule type" value="Genomic_DNA"/>
</dbReference>
<dbReference type="Proteomes" id="UP001228690">
    <property type="component" value="Chromosome"/>
</dbReference>
<comment type="cofactor">
    <cofactor evidence="6">
        <name>Co(2+)</name>
        <dbReference type="ChEBI" id="CHEBI:48828"/>
    </cofactor>
    <cofactor evidence="6">
        <name>Zn(2+)</name>
        <dbReference type="ChEBI" id="CHEBI:29105"/>
    </cofactor>
    <cofactor evidence="6">
        <name>Mn(2+)</name>
        <dbReference type="ChEBI" id="CHEBI:29035"/>
    </cofactor>
    <cofactor evidence="6">
        <name>Fe(2+)</name>
        <dbReference type="ChEBI" id="CHEBI:29033"/>
    </cofactor>
    <text evidence="6">Binds 2 divalent metal cations per subunit. Has a high-affinity and a low affinity metal-binding site. The true nature of the physiological cofactor is under debate. The enzyme is active with cobalt, zinc, manganese or divalent iron ions. Most likely, methionine aminopeptidases function as mononuclear Fe(2+)-metalloproteases under physiological conditions, and the catalytically relevant metal-binding site has been assigned to the histidine-containing high-affinity site.</text>
</comment>
<evidence type="ECO:0000313" key="10">
    <source>
        <dbReference type="Proteomes" id="UP001228690"/>
    </source>
</evidence>
<dbReference type="Pfam" id="PF00557">
    <property type="entry name" value="Peptidase_M24"/>
    <property type="match status" value="1"/>
</dbReference>
<gene>
    <name evidence="6 9" type="primary">map</name>
    <name evidence="9" type="ORF">P0082_09075</name>
</gene>
<dbReference type="CDD" id="cd01086">
    <property type="entry name" value="MetAP1"/>
    <property type="match status" value="1"/>
</dbReference>